<dbReference type="OrthoDB" id="8609993at2759"/>
<dbReference type="FunFam" id="3.90.190.10:FF:000009">
    <property type="entry name" value="Receptor-type tyrosine-protein phosphatase beta"/>
    <property type="match status" value="1"/>
</dbReference>
<dbReference type="PANTHER" id="PTHR46957">
    <property type="entry name" value="CYTOKINE RECEPTOR"/>
    <property type="match status" value="1"/>
</dbReference>
<evidence type="ECO:0000313" key="20">
    <source>
        <dbReference type="EMBL" id="KAG7468403.1"/>
    </source>
</evidence>
<feature type="chain" id="PRO_5039721810" description="protein-tyrosine-phosphatase" evidence="15">
    <location>
        <begin position="28"/>
        <end position="1641"/>
    </location>
</feature>
<dbReference type="CDD" id="cd14615">
    <property type="entry name" value="R-PTPc-J"/>
    <property type="match status" value="1"/>
</dbReference>
<dbReference type="InterPro" id="IPR000242">
    <property type="entry name" value="PTP_cat"/>
</dbReference>
<dbReference type="Proteomes" id="UP001046870">
    <property type="component" value="Chromosome 11"/>
</dbReference>
<keyword evidence="9 14" id="KW-0472">Membrane</keyword>
<keyword evidence="4 15" id="KW-0732">Signal</keyword>
<comment type="caution">
    <text evidence="20">The sequence shown here is derived from an EMBL/GenBank/DDBJ whole genome shotgun (WGS) entry which is preliminary data.</text>
</comment>
<feature type="domain" description="Fibronectin type-III" evidence="19">
    <location>
        <begin position="1034"/>
        <end position="1124"/>
    </location>
</feature>
<dbReference type="GO" id="GO:0032502">
    <property type="term" value="P:developmental process"/>
    <property type="evidence" value="ECO:0007669"/>
    <property type="project" value="UniProtKB-ARBA"/>
</dbReference>
<feature type="domain" description="Ig-like" evidence="18">
    <location>
        <begin position="370"/>
        <end position="486"/>
    </location>
</feature>
<feature type="domain" description="Fibronectin type-III" evidence="19">
    <location>
        <begin position="855"/>
        <end position="945"/>
    </location>
</feature>
<dbReference type="SMART" id="SM00404">
    <property type="entry name" value="PTPc_motif"/>
    <property type="match status" value="1"/>
</dbReference>
<dbReference type="InterPro" id="IPR041201">
    <property type="entry name" value="PTPRJ_TM"/>
</dbReference>
<evidence type="ECO:0000259" key="18">
    <source>
        <dbReference type="PROSITE" id="PS50835"/>
    </source>
</evidence>
<dbReference type="GO" id="GO:0016020">
    <property type="term" value="C:membrane"/>
    <property type="evidence" value="ECO:0007669"/>
    <property type="project" value="UniProtKB-SubCell"/>
</dbReference>
<dbReference type="PROSITE" id="PS50835">
    <property type="entry name" value="IG_LIKE"/>
    <property type="match status" value="1"/>
</dbReference>
<evidence type="ECO:0000259" key="19">
    <source>
        <dbReference type="PROSITE" id="PS50853"/>
    </source>
</evidence>
<gene>
    <name evidence="20" type="ORF">MATL_G00142530</name>
</gene>
<evidence type="ECO:0000256" key="11">
    <source>
        <dbReference type="ARBA" id="ARBA00023319"/>
    </source>
</evidence>
<evidence type="ECO:0000259" key="16">
    <source>
        <dbReference type="PROSITE" id="PS50055"/>
    </source>
</evidence>
<dbReference type="Gene3D" id="3.90.190.10">
    <property type="entry name" value="Protein tyrosine phosphatase superfamily"/>
    <property type="match status" value="1"/>
</dbReference>
<dbReference type="InterPro" id="IPR036116">
    <property type="entry name" value="FN3_sf"/>
</dbReference>
<feature type="domain" description="Fibronectin type-III" evidence="19">
    <location>
        <begin position="316"/>
        <end position="404"/>
    </location>
</feature>
<reference evidence="20" key="1">
    <citation type="submission" date="2021-01" db="EMBL/GenBank/DDBJ databases">
        <authorList>
            <person name="Zahm M."/>
            <person name="Roques C."/>
            <person name="Cabau C."/>
            <person name="Klopp C."/>
            <person name="Donnadieu C."/>
            <person name="Jouanno E."/>
            <person name="Lampietro C."/>
            <person name="Louis A."/>
            <person name="Herpin A."/>
            <person name="Echchiki A."/>
            <person name="Berthelot C."/>
            <person name="Parey E."/>
            <person name="Roest-Crollius H."/>
            <person name="Braasch I."/>
            <person name="Postlethwait J."/>
            <person name="Bobe J."/>
            <person name="Montfort J."/>
            <person name="Bouchez O."/>
            <person name="Begum T."/>
            <person name="Mejri S."/>
            <person name="Adams A."/>
            <person name="Chen W.-J."/>
            <person name="Guiguen Y."/>
        </authorList>
    </citation>
    <scope>NUCLEOTIDE SEQUENCE</scope>
    <source>
        <strain evidence="20">YG-15Mar2019-1</strain>
        <tissue evidence="20">Brain</tissue>
    </source>
</reference>
<comment type="subcellular location">
    <subcellularLocation>
        <location evidence="1">Membrane</location>
        <topology evidence="1">Single-pass type I membrane protein</topology>
    </subcellularLocation>
</comment>
<dbReference type="PROSITE" id="PS00383">
    <property type="entry name" value="TYR_PHOSPHATASE_1"/>
    <property type="match status" value="1"/>
</dbReference>
<feature type="domain" description="Tyrosine specific protein phosphatases" evidence="17">
    <location>
        <begin position="1521"/>
        <end position="1594"/>
    </location>
</feature>
<dbReference type="SUPFAM" id="SSF49265">
    <property type="entry name" value="Fibronectin type III"/>
    <property type="match status" value="7"/>
</dbReference>
<feature type="domain" description="Fibronectin type-III" evidence="19">
    <location>
        <begin position="765"/>
        <end position="854"/>
    </location>
</feature>
<feature type="domain" description="Fibronectin type-III" evidence="19">
    <location>
        <begin position="224"/>
        <end position="315"/>
    </location>
</feature>
<feature type="transmembrane region" description="Helical" evidence="14">
    <location>
        <begin position="1280"/>
        <end position="1307"/>
    </location>
</feature>
<evidence type="ECO:0000259" key="17">
    <source>
        <dbReference type="PROSITE" id="PS50056"/>
    </source>
</evidence>
<dbReference type="InterPro" id="IPR007110">
    <property type="entry name" value="Ig-like_dom"/>
</dbReference>
<dbReference type="InterPro" id="IPR016130">
    <property type="entry name" value="Tyr_Pase_AS"/>
</dbReference>
<feature type="domain" description="Tyrosine-protein phosphatase" evidence="16">
    <location>
        <begin position="1347"/>
        <end position="1603"/>
    </location>
</feature>
<feature type="domain" description="Fibronectin type-III" evidence="19">
    <location>
        <begin position="579"/>
        <end position="664"/>
    </location>
</feature>
<keyword evidence="6" id="KW-0378">Hydrolase</keyword>
<dbReference type="PRINTS" id="PR00700">
    <property type="entry name" value="PRTYPHPHTASE"/>
</dbReference>
<dbReference type="Gene3D" id="2.60.40.10">
    <property type="entry name" value="Immunoglobulins"/>
    <property type="match status" value="10"/>
</dbReference>
<feature type="signal peptide" evidence="15">
    <location>
        <begin position="1"/>
        <end position="27"/>
    </location>
</feature>
<dbReference type="GO" id="GO:0043235">
    <property type="term" value="C:receptor complex"/>
    <property type="evidence" value="ECO:0007669"/>
    <property type="project" value="TreeGrafter"/>
</dbReference>
<keyword evidence="5" id="KW-0677">Repeat</keyword>
<dbReference type="InterPro" id="IPR029021">
    <property type="entry name" value="Prot-tyrosine_phosphatase-like"/>
</dbReference>
<dbReference type="InterPro" id="IPR003595">
    <property type="entry name" value="Tyr_Pase_cat"/>
</dbReference>
<evidence type="ECO:0000256" key="9">
    <source>
        <dbReference type="ARBA" id="ARBA00023136"/>
    </source>
</evidence>
<evidence type="ECO:0000256" key="5">
    <source>
        <dbReference type="ARBA" id="ARBA00022737"/>
    </source>
</evidence>
<keyword evidence="10" id="KW-0325">Glycoprotein</keyword>
<dbReference type="Pfam" id="PF00041">
    <property type="entry name" value="fn3"/>
    <property type="match status" value="10"/>
</dbReference>
<dbReference type="InterPro" id="IPR003961">
    <property type="entry name" value="FN3_dom"/>
</dbReference>
<name>A0A9D3PTS4_MEGAT</name>
<sequence>MRRLQSLQSVLPQALLVLYLFFKASHEQPFCSCEYKVQNFSTTTAQLASANVNTCSAGNFTIETINGNINVYNLTAGQSYVFNISCVVTTCCLNLTTVPNAISNLTVTNVTSSSVSLSWTKPQGKFSSYRVTWTGGFVNNSATAKEESLLITNLIAATQYTFSVTAVAEDGTTDGKPTVKIQYTRPDVIRNLTITNVTTSAVSLSWTKPQAKDSFSDTVQFATKPNPPRLSKTARTNQSISITWDYPLSMDGVTGISYIIYWLNQTEWNKFNTSQNSTTISSLASGTMYNISVETVGPQDLSSTKVNLTEYTIPNPVIDLKASPLSTSSVRLEWMRPIGAQSTYTYRALISGPSGFEKNNTTQTNNVTIPDLEPGTRYNCTVTAVISNDISSPPESTFCYTKPETVGNLTAEAVNKTAINITWNRQNDHKDTYSYQVSISQAGSLIQNKTTSSESISIGSLSPGSNYTCSVTTVVNDVQSDPATTSVFTKPGGAANIKAVGNTTSMTVTWDSPTGNVTSYNIKINNNRQLISNRTELSNRTVVFSNLRPGQIYTVSVITVSGPFQEGSETVENATFPNPPGEVQVQNQTANSINISWIRPTDMELGQYNFTVYVSDRQLMTTENWIHVDNLTSGTDYNISVATAGPMGYLSTPVSISSSTTSNTTAAAVTITLFTRPYGIGTLQANTLNTTTVFLNWTKPQEYQNSYTYRVEVSGCTDAPKNLTAESEMANVTHLRPGTNCSFTVYSQAENGIEGQPVQTSKYTMPEKVNLTVSNGGRNDSISVTWGSPDGNVEKYVVTLTGGNENASKELNSSARTCLFHNLMAGRIYTVTVTTYSGPFAQQSDSVSDATYPNPPGDIKIKYQTINSISLEWGGATGMPTGTFNYSVTYQSTISDSKFSVTPSNTAVLPNLVSGTPYNISVSTVGLMKFTSEPVWMPLVTTRPESVQFLSVDSTSVEEIHLKWEKPVGYKSEYIYRVVIRNNTNNITNETENEYYRVENLIPGSHYNFSVTTLAFNKTEGTQVAISNCTDAAPVSELRCQGPNRTEAVLTLFWGNPWGSNKGFEIETEAVSEKSIPTCSGSCVHNITNLSYNTEYNVSIRTKGCGRSSSVTVVACKTGITDPPVPDAKTDVSVTEQEYNKFTLEVSPSLFNNISGPIVNYGILVTSDVNSLPGEHKSLPQYLNKTYKDWQADNTVAYLAVVRTAEGISRNAGNGLVVIGDGTEWNEYNNGPLKTSGSYSFAVVTFTRLELNNGLVSISKSFFAISPFHPDKIQLPINPAVIGGAVGGTLSALLLVIIFTVVAAVCWKRRSKEEEEVPIHSISSVPIRVEDYESYFRKQRADSNCGFAEQFEDLKPVGVTQAKVSALAPENKAKNRYNNVLPYDYSRVKLSVHGSPYDDYINASYMPGYNSKKEFIAAQGPLPCTVNEFWRMIWEKNVHTLVMLTRCNEQGRVKCEEYWPSGTKHFNNITVTMTSEIPLEDWTIRDFSVKNVKTAETRSLRHFHFTAWPDHGVPETTELLINFRHLVREHMDQYSRNSPTVVHCSAGVGRTGTFIAIDRLIFQIERDGVVDVYGVIHDLRMHRPLMVQTEDQYVFLNQCAMDIIRSRTGTNVDLIYQNTAALSIYENFEPMKKSKNGYHNA</sequence>
<dbReference type="Pfam" id="PF18861">
    <property type="entry name" value="PTP_tm"/>
    <property type="match status" value="1"/>
</dbReference>
<evidence type="ECO:0000256" key="4">
    <source>
        <dbReference type="ARBA" id="ARBA00022729"/>
    </source>
</evidence>
<keyword evidence="3 14" id="KW-0812">Transmembrane</keyword>
<evidence type="ECO:0000256" key="2">
    <source>
        <dbReference type="ARBA" id="ARBA00013064"/>
    </source>
</evidence>
<dbReference type="SMART" id="SM00194">
    <property type="entry name" value="PTPc"/>
    <property type="match status" value="1"/>
</dbReference>
<evidence type="ECO:0000256" key="6">
    <source>
        <dbReference type="ARBA" id="ARBA00022801"/>
    </source>
</evidence>
<dbReference type="InterPro" id="IPR000387">
    <property type="entry name" value="Tyr_Pase_dom"/>
</dbReference>
<dbReference type="EC" id="3.1.3.48" evidence="2"/>
<evidence type="ECO:0000313" key="21">
    <source>
        <dbReference type="Proteomes" id="UP001046870"/>
    </source>
</evidence>
<proteinExistence type="inferred from homology"/>
<dbReference type="PANTHER" id="PTHR46957:SF5">
    <property type="entry name" value="PROTEIN-TYROSINE-PHOSPHATASE"/>
    <property type="match status" value="1"/>
</dbReference>
<keyword evidence="21" id="KW-1185">Reference proteome</keyword>
<dbReference type="SMART" id="SM00060">
    <property type="entry name" value="FN3"/>
    <property type="match status" value="12"/>
</dbReference>
<dbReference type="EMBL" id="JAFDVH010000011">
    <property type="protein sequence ID" value="KAG7468403.1"/>
    <property type="molecule type" value="Genomic_DNA"/>
</dbReference>
<evidence type="ECO:0000256" key="12">
    <source>
        <dbReference type="ARBA" id="ARBA00025789"/>
    </source>
</evidence>
<dbReference type="GO" id="GO:0004725">
    <property type="term" value="F:protein tyrosine phosphatase activity"/>
    <property type="evidence" value="ECO:0007669"/>
    <property type="project" value="UniProtKB-EC"/>
</dbReference>
<comment type="catalytic activity">
    <reaction evidence="13">
        <text>O-phospho-L-tyrosyl-[protein] + H2O = L-tyrosyl-[protein] + phosphate</text>
        <dbReference type="Rhea" id="RHEA:10684"/>
        <dbReference type="Rhea" id="RHEA-COMP:10136"/>
        <dbReference type="Rhea" id="RHEA-COMP:20101"/>
        <dbReference type="ChEBI" id="CHEBI:15377"/>
        <dbReference type="ChEBI" id="CHEBI:43474"/>
        <dbReference type="ChEBI" id="CHEBI:46858"/>
        <dbReference type="ChEBI" id="CHEBI:61978"/>
        <dbReference type="EC" id="3.1.3.48"/>
    </reaction>
</comment>
<dbReference type="PROSITE" id="PS50853">
    <property type="entry name" value="FN3"/>
    <property type="match status" value="8"/>
</dbReference>
<evidence type="ECO:0000256" key="1">
    <source>
        <dbReference type="ARBA" id="ARBA00004479"/>
    </source>
</evidence>
<evidence type="ECO:0000256" key="14">
    <source>
        <dbReference type="SAM" id="Phobius"/>
    </source>
</evidence>
<keyword evidence="11" id="KW-0393">Immunoglobulin domain</keyword>
<protein>
    <recommendedName>
        <fullName evidence="2">protein-tyrosine-phosphatase</fullName>
        <ecNumber evidence="2">3.1.3.48</ecNumber>
    </recommendedName>
</protein>
<evidence type="ECO:0000256" key="3">
    <source>
        <dbReference type="ARBA" id="ARBA00022692"/>
    </source>
</evidence>
<dbReference type="Pfam" id="PF00102">
    <property type="entry name" value="Y_phosphatase"/>
    <property type="match status" value="1"/>
</dbReference>
<evidence type="ECO:0000256" key="15">
    <source>
        <dbReference type="SAM" id="SignalP"/>
    </source>
</evidence>
<keyword evidence="8 14" id="KW-1133">Transmembrane helix</keyword>
<feature type="domain" description="Fibronectin type-III" evidence="19">
    <location>
        <begin position="405"/>
        <end position="493"/>
    </location>
</feature>
<evidence type="ECO:0000256" key="7">
    <source>
        <dbReference type="ARBA" id="ARBA00022912"/>
    </source>
</evidence>
<dbReference type="PROSITE" id="PS50055">
    <property type="entry name" value="TYR_PHOSPHATASE_PTP"/>
    <property type="match status" value="1"/>
</dbReference>
<accession>A0A9D3PTS4</accession>
<dbReference type="InterPro" id="IPR013783">
    <property type="entry name" value="Ig-like_fold"/>
</dbReference>
<dbReference type="PROSITE" id="PS50056">
    <property type="entry name" value="TYR_PHOSPHATASE_2"/>
    <property type="match status" value="1"/>
</dbReference>
<dbReference type="SUPFAM" id="SSF52799">
    <property type="entry name" value="(Phosphotyrosine protein) phosphatases II"/>
    <property type="match status" value="1"/>
</dbReference>
<comment type="similarity">
    <text evidence="12">Belongs to the protein-tyrosine phosphatase family. Receptor class 3 subfamily.</text>
</comment>
<dbReference type="CDD" id="cd00063">
    <property type="entry name" value="FN3"/>
    <property type="match status" value="9"/>
</dbReference>
<evidence type="ECO:0000256" key="8">
    <source>
        <dbReference type="ARBA" id="ARBA00022989"/>
    </source>
</evidence>
<evidence type="ECO:0000256" key="13">
    <source>
        <dbReference type="ARBA" id="ARBA00051722"/>
    </source>
</evidence>
<dbReference type="FunFam" id="2.60.40.10:FF:000369">
    <property type="entry name" value="Protein tyrosine phosphatase, receptor type B"/>
    <property type="match status" value="1"/>
</dbReference>
<feature type="domain" description="Fibronectin type-III" evidence="19">
    <location>
        <begin position="101"/>
        <end position="187"/>
    </location>
</feature>
<evidence type="ECO:0000256" key="10">
    <source>
        <dbReference type="ARBA" id="ARBA00023180"/>
    </source>
</evidence>
<organism evidence="20 21">
    <name type="scientific">Megalops atlanticus</name>
    <name type="common">Tarpon</name>
    <name type="synonym">Clupea gigantea</name>
    <dbReference type="NCBI Taxonomy" id="7932"/>
    <lineage>
        <taxon>Eukaryota</taxon>
        <taxon>Metazoa</taxon>
        <taxon>Chordata</taxon>
        <taxon>Craniata</taxon>
        <taxon>Vertebrata</taxon>
        <taxon>Euteleostomi</taxon>
        <taxon>Actinopterygii</taxon>
        <taxon>Neopterygii</taxon>
        <taxon>Teleostei</taxon>
        <taxon>Elopiformes</taxon>
        <taxon>Megalopidae</taxon>
        <taxon>Megalops</taxon>
    </lineage>
</organism>
<dbReference type="InterPro" id="IPR050713">
    <property type="entry name" value="RTP_Phos/Ushers"/>
</dbReference>
<keyword evidence="7" id="KW-0904">Protein phosphatase</keyword>